<dbReference type="EMBL" id="CP040710">
    <property type="protein sequence ID" value="QCX02185.1"/>
    <property type="molecule type" value="Genomic_DNA"/>
</dbReference>
<accession>A0A5B7STT7</accession>
<dbReference type="PANTHER" id="PTHR39200:SF1">
    <property type="entry name" value="AUTO-TRANSPORTER ADHESIN HEAD GIN DOMAIN-CONTAINING PROTEIN-RELATED"/>
    <property type="match status" value="1"/>
</dbReference>
<evidence type="ECO:0000313" key="2">
    <source>
        <dbReference type="EMBL" id="QCX02185.1"/>
    </source>
</evidence>
<reference evidence="2 3" key="1">
    <citation type="submission" date="2019-05" db="EMBL/GenBank/DDBJ databases">
        <title>Genome sequencing of F202Z8.</title>
        <authorList>
            <person name="Kwon Y.M."/>
        </authorList>
    </citation>
    <scope>NUCLEOTIDE SEQUENCE [LARGE SCALE GENOMIC DNA]</scope>
    <source>
        <strain evidence="2 3">F202Z8</strain>
    </source>
</reference>
<evidence type="ECO:0000259" key="1">
    <source>
        <dbReference type="Pfam" id="PF10988"/>
    </source>
</evidence>
<dbReference type="AlphaFoldDB" id="A0A5B7STT7"/>
<protein>
    <submittedName>
        <fullName evidence="2">DUF2807 domain-containing protein</fullName>
    </submittedName>
</protein>
<name>A0A5B7STT7_9FLAO</name>
<dbReference type="Proteomes" id="UP000310017">
    <property type="component" value="Chromosome"/>
</dbReference>
<gene>
    <name evidence="2" type="ORF">FGM00_19450</name>
</gene>
<feature type="domain" description="Putative auto-transporter adhesin head GIN" evidence="1">
    <location>
        <begin position="33"/>
        <end position="233"/>
    </location>
</feature>
<dbReference type="RefSeq" id="WP_138854521.1">
    <property type="nucleotide sequence ID" value="NZ_CP040710.1"/>
</dbReference>
<dbReference type="KEGG" id="asag:FGM00_19450"/>
<organism evidence="2 3">
    <name type="scientific">Aggregatimonas sangjinii</name>
    <dbReference type="NCBI Taxonomy" id="2583587"/>
    <lineage>
        <taxon>Bacteria</taxon>
        <taxon>Pseudomonadati</taxon>
        <taxon>Bacteroidota</taxon>
        <taxon>Flavobacteriia</taxon>
        <taxon>Flavobacteriales</taxon>
        <taxon>Flavobacteriaceae</taxon>
        <taxon>Aggregatimonas</taxon>
    </lineage>
</organism>
<dbReference type="Gene3D" id="2.160.20.120">
    <property type="match status" value="1"/>
</dbReference>
<evidence type="ECO:0000313" key="3">
    <source>
        <dbReference type="Proteomes" id="UP000310017"/>
    </source>
</evidence>
<keyword evidence="3" id="KW-1185">Reference proteome</keyword>
<proteinExistence type="predicted"/>
<dbReference type="PANTHER" id="PTHR39200">
    <property type="entry name" value="HYPOTHETICAL EXPORTED PROTEIN"/>
    <property type="match status" value="1"/>
</dbReference>
<dbReference type="Pfam" id="PF10988">
    <property type="entry name" value="DUF2807"/>
    <property type="match status" value="1"/>
</dbReference>
<dbReference type="OrthoDB" id="943856at2"/>
<sequence length="250" mass="27844">MKNQFYSGIIVLLMAFTIQETTAQSKNISVDTFNKVIVSPHIEVTLVEGDEESVTINNAKVSMEKINVEVEGKTLRLYLDGARVITKSEKINNDNWKGSRAIYDGTQVTATVTYKKLDRLSVRGEEIVRVSSAMDQEDLKLTIYGESKVYFDDLTTKELTVAIYGESYLELTAGSVGRQVYRAYGESEVNASEIENESTKITAYGESNFRVNVSDRLKVTCYGETQINYVGSPEVDKGIVIGEAEIRKIG</sequence>
<dbReference type="InterPro" id="IPR021255">
    <property type="entry name" value="DUF2807"/>
</dbReference>